<dbReference type="RefSeq" id="WP_172151281.1">
    <property type="nucleotide sequence ID" value="NZ_BAABID010000006.1"/>
</dbReference>
<keyword evidence="2" id="KW-0378">Hydrolase</keyword>
<dbReference type="Gene3D" id="3.40.50.1110">
    <property type="entry name" value="SGNH hydrolase"/>
    <property type="match status" value="1"/>
</dbReference>
<dbReference type="Proteomes" id="UP001500956">
    <property type="component" value="Unassembled WGS sequence"/>
</dbReference>
<dbReference type="SUPFAM" id="SSF52266">
    <property type="entry name" value="SGNH hydrolase"/>
    <property type="match status" value="1"/>
</dbReference>
<protein>
    <submittedName>
        <fullName evidence="2">SGNH/GDSL hydrolase family protein</fullName>
    </submittedName>
</protein>
<organism evidence="2 3">
    <name type="scientific">Isoptericola chiayiensis</name>
    <dbReference type="NCBI Taxonomy" id="579446"/>
    <lineage>
        <taxon>Bacteria</taxon>
        <taxon>Bacillati</taxon>
        <taxon>Actinomycetota</taxon>
        <taxon>Actinomycetes</taxon>
        <taxon>Micrococcales</taxon>
        <taxon>Promicromonosporaceae</taxon>
        <taxon>Isoptericola</taxon>
    </lineage>
</organism>
<reference evidence="3" key="1">
    <citation type="journal article" date="2019" name="Int. J. Syst. Evol. Microbiol.">
        <title>The Global Catalogue of Microorganisms (GCM) 10K type strain sequencing project: providing services to taxonomists for standard genome sequencing and annotation.</title>
        <authorList>
            <consortium name="The Broad Institute Genomics Platform"/>
            <consortium name="The Broad Institute Genome Sequencing Center for Infectious Disease"/>
            <person name="Wu L."/>
            <person name="Ma J."/>
        </authorList>
    </citation>
    <scope>NUCLEOTIDE SEQUENCE [LARGE SCALE GENOMIC DNA]</scope>
    <source>
        <strain evidence="3">JCM 18063</strain>
    </source>
</reference>
<dbReference type="Pfam" id="PF13472">
    <property type="entry name" value="Lipase_GDSL_2"/>
    <property type="match status" value="1"/>
</dbReference>
<feature type="domain" description="SGNH hydrolase-type esterase" evidence="1">
    <location>
        <begin position="9"/>
        <end position="189"/>
    </location>
</feature>
<evidence type="ECO:0000259" key="1">
    <source>
        <dbReference type="Pfam" id="PF13472"/>
    </source>
</evidence>
<gene>
    <name evidence="2" type="ORF">GCM10023216_13020</name>
</gene>
<proteinExistence type="predicted"/>
<dbReference type="InterPro" id="IPR013830">
    <property type="entry name" value="SGNH_hydro"/>
</dbReference>
<dbReference type="InterPro" id="IPR051532">
    <property type="entry name" value="Ester_Hydrolysis_Enzymes"/>
</dbReference>
<sequence length="306" mass="31475">MTGGPAVVALGDSITAGVGDAVTPEAVHGPGWAAHLATLAGASRFENLARNGARAQTVVLEQLDAALAADADVATLVVGGNDALRTDFSPVDVGRHLSRCTRTLRARGAVVVLATLPPVGLFELFPGRVRRVMRARIDAVNAMVRATAARERTGRGPSVALLDVGEAVRRAGPGAWFVDRVHPSPLGHRHVAAGGVRAVAAALPGLPGPSAVRSAPPDTSTGALLARLPAPPPPPSAWQRAAWLTLAGVPWAVRRGHDFLPGLVRAVLDDVRGGVGPLDLDLTELSDLADLRAPEQAAPDVLLPGR</sequence>
<dbReference type="InterPro" id="IPR036514">
    <property type="entry name" value="SGNH_hydro_sf"/>
</dbReference>
<dbReference type="PANTHER" id="PTHR30383:SF5">
    <property type="entry name" value="SGNH HYDROLASE-TYPE ESTERASE DOMAIN-CONTAINING PROTEIN"/>
    <property type="match status" value="1"/>
</dbReference>
<accession>A0ABP8YCB8</accession>
<keyword evidence="3" id="KW-1185">Reference proteome</keyword>
<evidence type="ECO:0000313" key="3">
    <source>
        <dbReference type="Proteomes" id="UP001500956"/>
    </source>
</evidence>
<evidence type="ECO:0000313" key="2">
    <source>
        <dbReference type="EMBL" id="GAA4724424.1"/>
    </source>
</evidence>
<dbReference type="GO" id="GO:0016787">
    <property type="term" value="F:hydrolase activity"/>
    <property type="evidence" value="ECO:0007669"/>
    <property type="project" value="UniProtKB-KW"/>
</dbReference>
<comment type="caution">
    <text evidence="2">The sequence shown here is derived from an EMBL/GenBank/DDBJ whole genome shotgun (WGS) entry which is preliminary data.</text>
</comment>
<name>A0ABP8YCB8_9MICO</name>
<dbReference type="PANTHER" id="PTHR30383">
    <property type="entry name" value="THIOESTERASE 1/PROTEASE 1/LYSOPHOSPHOLIPASE L1"/>
    <property type="match status" value="1"/>
</dbReference>
<dbReference type="EMBL" id="BAABID010000006">
    <property type="protein sequence ID" value="GAA4724424.1"/>
    <property type="molecule type" value="Genomic_DNA"/>
</dbReference>
<dbReference type="CDD" id="cd01832">
    <property type="entry name" value="SGNH_hydrolase_like_1"/>
    <property type="match status" value="1"/>
</dbReference>